<sequence length="628" mass="69195">MYRREVSGSHVNMGVDNGLGLNADDVSSSVNANSFRHHQYHQNSIGQAAARPRGNNNNNVQKRKNERMKRKIELAMREQADRFAKIAAPTGLLTGLNPGIINHVRNTKQVHSIIEALVKSEKYDNNSSVEAKRMKVGERKDIEKGTTLNALSAGRHIIGYSSVTPSSGRELEGRNAAKIAAQWLELLNQDTRCRLAEQDSRGCEKAATVNAHHARWSALFYQLDESLSEEESQLNQFLGNLERDTKSLCIDITSSSPQGAALAKDSEFMRWVEFADKFPEDSELCFKALGDLNEELVKISVLLGKGFTHSAADVIVFSIVHPHVIGLSKEDQEKLPHLLRWMDYIQNKADAASLFESIKFDKVEFIHPEVKMSKGEVGSNIKNPEPGKKEGGSSGDVKLKKPSDSEVKILKGEGGSNAKAPKPGKKEHGNLEDVKSKEHAELKKVTGDNDKKNTSVKEVDEKDKDISVSLLKIQIGHIRKAWKHPSADSLLVEEIDVGEAKCRQVVSGLAKYFTPEELTNRRIVLITNMKPSKLRDVVSEGMVLCASNDDHTVVEPLIAPEGANIGEFVSFQGHDGKPEDVLNPKKKQFDKIAVNLYTDEKGVATFKGVPFTTSAGPCTSSLPNASIK</sequence>
<dbReference type="GO" id="GO:0032991">
    <property type="term" value="C:protein-containing complex"/>
    <property type="evidence" value="ECO:0007669"/>
    <property type="project" value="UniProtKB-ARBA"/>
</dbReference>
<dbReference type="GO" id="GO:0000049">
    <property type="term" value="F:tRNA binding"/>
    <property type="evidence" value="ECO:0007669"/>
    <property type="project" value="UniProtKB-UniRule"/>
</dbReference>
<dbReference type="SUPFAM" id="SSF47616">
    <property type="entry name" value="GST C-terminal domain-like"/>
    <property type="match status" value="1"/>
</dbReference>
<evidence type="ECO:0008006" key="12">
    <source>
        <dbReference type="Google" id="ProtNLM"/>
    </source>
</evidence>
<dbReference type="InterPro" id="IPR051270">
    <property type="entry name" value="Tyrosine-tRNA_ligase_regulator"/>
</dbReference>
<dbReference type="Proteomes" id="UP000595140">
    <property type="component" value="Unassembled WGS sequence"/>
</dbReference>
<feature type="domain" description="TRNA-binding" evidence="9">
    <location>
        <begin position="467"/>
        <end position="570"/>
    </location>
</feature>
<feature type="compositionally biased region" description="Basic and acidic residues" evidence="7">
    <location>
        <begin position="424"/>
        <end position="459"/>
    </location>
</feature>
<dbReference type="Pfam" id="PF01588">
    <property type="entry name" value="tRNA_bind"/>
    <property type="match status" value="1"/>
</dbReference>
<dbReference type="InterPro" id="IPR036282">
    <property type="entry name" value="Glutathione-S-Trfase_C_sf"/>
</dbReference>
<evidence type="ECO:0000256" key="1">
    <source>
        <dbReference type="ARBA" id="ARBA00004496"/>
    </source>
</evidence>
<evidence type="ECO:0000256" key="5">
    <source>
        <dbReference type="ARBA" id="ARBA00022917"/>
    </source>
</evidence>
<evidence type="ECO:0000313" key="10">
    <source>
        <dbReference type="EMBL" id="VFQ77508.1"/>
    </source>
</evidence>
<dbReference type="SUPFAM" id="SSF50249">
    <property type="entry name" value="Nucleic acid-binding proteins"/>
    <property type="match status" value="1"/>
</dbReference>
<keyword evidence="11" id="KW-1185">Reference proteome</keyword>
<dbReference type="InterPro" id="IPR053836">
    <property type="entry name" value="Arc1-like_N"/>
</dbReference>
<keyword evidence="3 6" id="KW-0820">tRNA-binding</keyword>
<proteinExistence type="predicted"/>
<dbReference type="FunFam" id="2.40.50.140:FF:000047">
    <property type="entry name" value="tyrosine--tRNA ligase, cytoplasmic isoform X2"/>
    <property type="match status" value="1"/>
</dbReference>
<evidence type="ECO:0000259" key="9">
    <source>
        <dbReference type="PROSITE" id="PS50886"/>
    </source>
</evidence>
<dbReference type="InterPro" id="IPR012340">
    <property type="entry name" value="NA-bd_OB-fold"/>
</dbReference>
<feature type="compositionally biased region" description="Basic and acidic residues" evidence="7">
    <location>
        <begin position="385"/>
        <end position="411"/>
    </location>
</feature>
<gene>
    <name evidence="10" type="ORF">CCAM_LOCUS19284</name>
</gene>
<reference evidence="10 11" key="1">
    <citation type="submission" date="2018-04" db="EMBL/GenBank/DDBJ databases">
        <authorList>
            <person name="Vogel A."/>
        </authorList>
    </citation>
    <scope>NUCLEOTIDE SEQUENCE [LARGE SCALE GENOMIC DNA]</scope>
</reference>
<dbReference type="PROSITE" id="PS50405">
    <property type="entry name" value="GST_CTER"/>
    <property type="match status" value="1"/>
</dbReference>
<dbReference type="GO" id="GO:0006412">
    <property type="term" value="P:translation"/>
    <property type="evidence" value="ECO:0007669"/>
    <property type="project" value="UniProtKB-KW"/>
</dbReference>
<evidence type="ECO:0000256" key="6">
    <source>
        <dbReference type="PROSITE-ProRule" id="PRU00209"/>
    </source>
</evidence>
<evidence type="ECO:0000256" key="2">
    <source>
        <dbReference type="ARBA" id="ARBA00022490"/>
    </source>
</evidence>
<dbReference type="PANTHER" id="PTHR11586:SF33">
    <property type="entry name" value="AMINOACYL TRNA SYNTHASE COMPLEX-INTERACTING MULTIFUNCTIONAL PROTEIN 1"/>
    <property type="match status" value="1"/>
</dbReference>
<feature type="region of interest" description="Disordered" evidence="7">
    <location>
        <begin position="41"/>
        <end position="67"/>
    </location>
</feature>
<dbReference type="EMBL" id="OOIL02001679">
    <property type="protein sequence ID" value="VFQ77508.1"/>
    <property type="molecule type" value="Genomic_DNA"/>
</dbReference>
<keyword evidence="4 6" id="KW-0694">RNA-binding</keyword>
<evidence type="ECO:0000259" key="8">
    <source>
        <dbReference type="PROSITE" id="PS50405"/>
    </source>
</evidence>
<dbReference type="OrthoDB" id="197206at2759"/>
<dbReference type="InterPro" id="IPR010987">
    <property type="entry name" value="Glutathione-S-Trfase_C-like"/>
</dbReference>
<feature type="region of interest" description="Disordered" evidence="7">
    <location>
        <begin position="375"/>
        <end position="459"/>
    </location>
</feature>
<name>A0A484LNI6_9ASTE</name>
<evidence type="ECO:0000313" key="11">
    <source>
        <dbReference type="Proteomes" id="UP000595140"/>
    </source>
</evidence>
<organism evidence="10 11">
    <name type="scientific">Cuscuta campestris</name>
    <dbReference type="NCBI Taxonomy" id="132261"/>
    <lineage>
        <taxon>Eukaryota</taxon>
        <taxon>Viridiplantae</taxon>
        <taxon>Streptophyta</taxon>
        <taxon>Embryophyta</taxon>
        <taxon>Tracheophyta</taxon>
        <taxon>Spermatophyta</taxon>
        <taxon>Magnoliopsida</taxon>
        <taxon>eudicotyledons</taxon>
        <taxon>Gunneridae</taxon>
        <taxon>Pentapetalae</taxon>
        <taxon>asterids</taxon>
        <taxon>lamiids</taxon>
        <taxon>Solanales</taxon>
        <taxon>Convolvulaceae</taxon>
        <taxon>Cuscuteae</taxon>
        <taxon>Cuscuta</taxon>
        <taxon>Cuscuta subgen. Grammica</taxon>
        <taxon>Cuscuta sect. Cleistogrammica</taxon>
    </lineage>
</organism>
<dbReference type="PROSITE" id="PS50886">
    <property type="entry name" value="TRBD"/>
    <property type="match status" value="1"/>
</dbReference>
<keyword evidence="2" id="KW-0963">Cytoplasm</keyword>
<dbReference type="CDD" id="cd02799">
    <property type="entry name" value="tRNA_bind_EMAP-II_like"/>
    <property type="match status" value="1"/>
</dbReference>
<evidence type="ECO:0000256" key="3">
    <source>
        <dbReference type="ARBA" id="ARBA00022555"/>
    </source>
</evidence>
<evidence type="ECO:0000256" key="4">
    <source>
        <dbReference type="ARBA" id="ARBA00022884"/>
    </source>
</evidence>
<comment type="subcellular location">
    <subcellularLocation>
        <location evidence="1">Cytoplasm</location>
    </subcellularLocation>
</comment>
<dbReference type="Pfam" id="PF21972">
    <property type="entry name" value="Arc1p_N_like"/>
    <property type="match status" value="1"/>
</dbReference>
<keyword evidence="5" id="KW-0648">Protein biosynthesis</keyword>
<dbReference type="GO" id="GO:0005737">
    <property type="term" value="C:cytoplasm"/>
    <property type="evidence" value="ECO:0007669"/>
    <property type="project" value="UniProtKB-SubCell"/>
</dbReference>
<dbReference type="AlphaFoldDB" id="A0A484LNI6"/>
<dbReference type="PANTHER" id="PTHR11586">
    <property type="entry name" value="TRNA-AMINOACYLATION COFACTOR ARC1 FAMILY MEMBER"/>
    <property type="match status" value="1"/>
</dbReference>
<dbReference type="InterPro" id="IPR002547">
    <property type="entry name" value="tRNA-bd_dom"/>
</dbReference>
<protein>
    <recommendedName>
        <fullName evidence="12">tRNA-binding domain-containing protein</fullName>
    </recommendedName>
</protein>
<dbReference type="Gene3D" id="2.40.50.140">
    <property type="entry name" value="Nucleic acid-binding proteins"/>
    <property type="match status" value="1"/>
</dbReference>
<evidence type="ECO:0000256" key="7">
    <source>
        <dbReference type="SAM" id="MobiDB-lite"/>
    </source>
</evidence>
<dbReference type="Gene3D" id="1.20.1050.130">
    <property type="match status" value="1"/>
</dbReference>
<feature type="domain" description="GST C-terminal" evidence="8">
    <location>
        <begin position="239"/>
        <end position="365"/>
    </location>
</feature>
<accession>A0A484LNI6</accession>